<dbReference type="PANTHER" id="PTHR43817:SF1">
    <property type="entry name" value="HYDROLASE, FAMILY 43, PUTATIVE (AFU_ORTHOLOGUE AFUA_3G01660)-RELATED"/>
    <property type="match status" value="1"/>
</dbReference>
<evidence type="ECO:0000256" key="5">
    <source>
        <dbReference type="RuleBase" id="RU361187"/>
    </source>
</evidence>
<dbReference type="CDD" id="cd18817">
    <property type="entry name" value="GH43f_LbAraf43-like"/>
    <property type="match status" value="1"/>
</dbReference>
<protein>
    <submittedName>
        <fullName evidence="6">Family 43 glycosylhydrolase</fullName>
    </submittedName>
</protein>
<sequence>MDQKREYINPVVEQRADPWVYKHSDGYYYFTASVPEYDRIEVRRSSTIQGLKEAIPVVVWYKYETGPLSANIWAPEIHFIQGKWYIYFAAARTTETQDGLFDHRMFALENESANPLEGTWSEKGQVRTRWESFALDATTFEHREELYYVWAQKDPEIEGNSNLYISKMSDPWTLTGEQVMISTPEYDWEIIGFRVNEGPAVLKRNGRIFISFSASATDYNYCMGLLEADESADLLDPSVWKKTPQPVFQTSEENGQYGPGHNSFTVSEDGQDVIVYHARNYKEISGDPLYDPNRHTRAQVFHWKEDGTPDFGLPVR</sequence>
<dbReference type="RefSeq" id="WP_343860191.1">
    <property type="nucleotide sequence ID" value="NZ_BAAACX010000008.1"/>
</dbReference>
<proteinExistence type="inferred from homology"/>
<reference evidence="7" key="1">
    <citation type="journal article" date="2019" name="Int. J. Syst. Evol. Microbiol.">
        <title>The Global Catalogue of Microorganisms (GCM) 10K type strain sequencing project: providing services to taxonomists for standard genome sequencing and annotation.</title>
        <authorList>
            <consortium name="The Broad Institute Genomics Platform"/>
            <consortium name="The Broad Institute Genome Sequencing Center for Infectious Disease"/>
            <person name="Wu L."/>
            <person name="Ma J."/>
        </authorList>
    </citation>
    <scope>NUCLEOTIDE SEQUENCE [LARGE SCALE GENOMIC DNA]</scope>
    <source>
        <strain evidence="7">JCM 12774</strain>
    </source>
</reference>
<evidence type="ECO:0000313" key="6">
    <source>
        <dbReference type="EMBL" id="GAA0387629.1"/>
    </source>
</evidence>
<comment type="similarity">
    <text evidence="1 5">Belongs to the glycosyl hydrolase 43 family.</text>
</comment>
<dbReference type="Pfam" id="PF04616">
    <property type="entry name" value="Glyco_hydro_43"/>
    <property type="match status" value="1"/>
</dbReference>
<dbReference type="Proteomes" id="UP001500340">
    <property type="component" value="Unassembled WGS sequence"/>
</dbReference>
<keyword evidence="7" id="KW-1185">Reference proteome</keyword>
<evidence type="ECO:0000313" key="7">
    <source>
        <dbReference type="Proteomes" id="UP001500340"/>
    </source>
</evidence>
<dbReference type="InterPro" id="IPR023296">
    <property type="entry name" value="Glyco_hydro_beta-prop_sf"/>
</dbReference>
<keyword evidence="4 5" id="KW-0326">Glycosidase</keyword>
<dbReference type="EMBL" id="BAAACX010000008">
    <property type="protein sequence ID" value="GAA0387629.1"/>
    <property type="molecule type" value="Genomic_DNA"/>
</dbReference>
<evidence type="ECO:0000256" key="2">
    <source>
        <dbReference type="ARBA" id="ARBA00022729"/>
    </source>
</evidence>
<dbReference type="Gene3D" id="2.115.10.20">
    <property type="entry name" value="Glycosyl hydrolase domain, family 43"/>
    <property type="match status" value="1"/>
</dbReference>
<dbReference type="PIRSF" id="PIRSF025414">
    <property type="entry name" value="Alpha-L-arabinofuranosidase"/>
    <property type="match status" value="1"/>
</dbReference>
<evidence type="ECO:0000256" key="3">
    <source>
        <dbReference type="ARBA" id="ARBA00022801"/>
    </source>
</evidence>
<name>A0ABP3I374_9BACL</name>
<keyword evidence="2" id="KW-0732">Signal</keyword>
<gene>
    <name evidence="6" type="ORF">GCM10008933_18240</name>
</gene>
<comment type="caution">
    <text evidence="6">The sequence shown here is derived from an EMBL/GenBank/DDBJ whole genome shotgun (WGS) entry which is preliminary data.</text>
</comment>
<dbReference type="InterPro" id="IPR006710">
    <property type="entry name" value="Glyco_hydro_43"/>
</dbReference>
<evidence type="ECO:0000256" key="1">
    <source>
        <dbReference type="ARBA" id="ARBA00009865"/>
    </source>
</evidence>
<organism evidence="6 7">
    <name type="scientific">Paenibacillus motobuensis</name>
    <dbReference type="NCBI Taxonomy" id="295324"/>
    <lineage>
        <taxon>Bacteria</taxon>
        <taxon>Bacillati</taxon>
        <taxon>Bacillota</taxon>
        <taxon>Bacilli</taxon>
        <taxon>Bacillales</taxon>
        <taxon>Paenibacillaceae</taxon>
        <taxon>Paenibacillus</taxon>
    </lineage>
</organism>
<accession>A0ABP3I374</accession>
<dbReference type="PANTHER" id="PTHR43817">
    <property type="entry name" value="GLYCOSYL HYDROLASE"/>
    <property type="match status" value="1"/>
</dbReference>
<keyword evidence="3 5" id="KW-0378">Hydrolase</keyword>
<dbReference type="SUPFAM" id="SSF75005">
    <property type="entry name" value="Arabinanase/levansucrase/invertase"/>
    <property type="match status" value="1"/>
</dbReference>
<dbReference type="InterPro" id="IPR016828">
    <property type="entry name" value="Alpha-L-arabinofuranosidase"/>
</dbReference>
<evidence type="ECO:0000256" key="4">
    <source>
        <dbReference type="ARBA" id="ARBA00023295"/>
    </source>
</evidence>